<proteinExistence type="predicted"/>
<dbReference type="Proteomes" id="UP001597368">
    <property type="component" value="Unassembled WGS sequence"/>
</dbReference>
<evidence type="ECO:0000313" key="3">
    <source>
        <dbReference type="Proteomes" id="UP001597368"/>
    </source>
</evidence>
<dbReference type="RefSeq" id="WP_379582088.1">
    <property type="nucleotide sequence ID" value="NZ_JBHUFV010000090.1"/>
</dbReference>
<comment type="caution">
    <text evidence="2">The sequence shown here is derived from an EMBL/GenBank/DDBJ whole genome shotgun (WGS) entry which is preliminary data.</text>
</comment>
<dbReference type="EMBL" id="JBHUFV010000090">
    <property type="protein sequence ID" value="MFD1939633.1"/>
    <property type="molecule type" value="Genomic_DNA"/>
</dbReference>
<name>A0ABW4TC89_9ACTN</name>
<sequence>MPDSTSQKWAVNASPGARSRQASESCPAIEERGSWLSLVEQRPRNAVLAGRVLAAVW</sequence>
<evidence type="ECO:0000313" key="2">
    <source>
        <dbReference type="EMBL" id="MFD1939633.1"/>
    </source>
</evidence>
<gene>
    <name evidence="2" type="ORF">ACFSKW_50060</name>
</gene>
<organism evidence="2 3">
    <name type="scientific">Nonomuraea mangrovi</name>
    <dbReference type="NCBI Taxonomy" id="2316207"/>
    <lineage>
        <taxon>Bacteria</taxon>
        <taxon>Bacillati</taxon>
        <taxon>Actinomycetota</taxon>
        <taxon>Actinomycetes</taxon>
        <taxon>Streptosporangiales</taxon>
        <taxon>Streptosporangiaceae</taxon>
        <taxon>Nonomuraea</taxon>
    </lineage>
</organism>
<evidence type="ECO:0000256" key="1">
    <source>
        <dbReference type="SAM" id="MobiDB-lite"/>
    </source>
</evidence>
<protein>
    <submittedName>
        <fullName evidence="2">Uncharacterized protein</fullName>
    </submittedName>
</protein>
<feature type="region of interest" description="Disordered" evidence="1">
    <location>
        <begin position="1"/>
        <end position="26"/>
    </location>
</feature>
<accession>A0ABW4TC89</accession>
<reference evidence="3" key="1">
    <citation type="journal article" date="2019" name="Int. J. Syst. Evol. Microbiol.">
        <title>The Global Catalogue of Microorganisms (GCM) 10K type strain sequencing project: providing services to taxonomists for standard genome sequencing and annotation.</title>
        <authorList>
            <consortium name="The Broad Institute Genomics Platform"/>
            <consortium name="The Broad Institute Genome Sequencing Center for Infectious Disease"/>
            <person name="Wu L."/>
            <person name="Ma J."/>
        </authorList>
    </citation>
    <scope>NUCLEOTIDE SEQUENCE [LARGE SCALE GENOMIC DNA]</scope>
    <source>
        <strain evidence="3">ICMP 6774ER</strain>
    </source>
</reference>
<keyword evidence="3" id="KW-1185">Reference proteome</keyword>